<dbReference type="PROSITE" id="PS51620">
    <property type="entry name" value="SAM_TRM61"/>
    <property type="match status" value="1"/>
</dbReference>
<evidence type="ECO:0000256" key="3">
    <source>
        <dbReference type="ARBA" id="ARBA00022691"/>
    </source>
</evidence>
<dbReference type="GO" id="GO:0030488">
    <property type="term" value="P:tRNA methylation"/>
    <property type="evidence" value="ECO:0007669"/>
    <property type="project" value="InterPro"/>
</dbReference>
<dbReference type="InterPro" id="IPR049470">
    <property type="entry name" value="TRM61_C"/>
</dbReference>
<dbReference type="Pfam" id="PF08704">
    <property type="entry name" value="GCD14"/>
    <property type="match status" value="1"/>
</dbReference>
<keyword evidence="4" id="KW-0819">tRNA processing</keyword>
<accession>Q97A26</accession>
<dbReference type="OrthoDB" id="30774at2157"/>
<feature type="binding site" evidence="5">
    <location>
        <position position="136"/>
    </location>
    <ligand>
        <name>S-adenosyl-L-methionine</name>
        <dbReference type="ChEBI" id="CHEBI:59789"/>
    </ligand>
</feature>
<reference evidence="7 8" key="2">
    <citation type="journal article" date="2000" name="Proc. Natl. Acad. Sci. U.S.A.">
        <title>Archaeal adaptation to higher temperatures revealed by genomic sequence of Thermoplasma volcanium.</title>
        <authorList>
            <person name="Kawashima T."/>
            <person name="Amano N."/>
            <person name="Koike H."/>
            <person name="Makino S."/>
            <person name="Higuchi S."/>
            <person name="Kawashima-Ohya Y."/>
            <person name="Watanabe K."/>
            <person name="Yamazaki M."/>
            <person name="Kanehori K."/>
            <person name="Kawamoto T."/>
            <person name="Nunoshiba T."/>
            <person name="Yamamoto Y."/>
            <person name="Aramaki H."/>
            <person name="Makino K."/>
            <person name="Suzuki M."/>
        </authorList>
    </citation>
    <scope>NUCLEOTIDE SEQUENCE [LARGE SCALE GENOMIC DNA]</scope>
    <source>
        <strain evidence="8">ATCC 51530 / DSM 4299 / JCM 9571 / NBRC 15438 / GSS1</strain>
    </source>
</reference>
<evidence type="ECO:0000256" key="4">
    <source>
        <dbReference type="ARBA" id="ARBA00022694"/>
    </source>
</evidence>
<name>Q97A26_THEVO</name>
<dbReference type="PANTHER" id="PTHR12133">
    <property type="entry name" value="TRNA (ADENINE(58)-N(1))-METHYLTRANSFERASE"/>
    <property type="match status" value="1"/>
</dbReference>
<dbReference type="KEGG" id="tvo:TVG1006378"/>
<reference evidence="7 8" key="1">
    <citation type="journal article" date="1999" name="Proc. Jpn. Acad.">
        <title>Determination of the complete genomic DNA sequence of Thermoplasma volvanium GSS1.</title>
        <authorList>
            <person name="Kawashima T."/>
            <person name="Yamamoto Y."/>
            <person name="Aramaki H."/>
            <person name="Nunoshiba T."/>
            <person name="Kawamoto T."/>
            <person name="Watanabe K."/>
            <person name="Yamazaki M."/>
            <person name="Kanehori K."/>
            <person name="Amano N."/>
            <person name="Ohya Y."/>
            <person name="Makino K."/>
            <person name="Suzuki M."/>
        </authorList>
    </citation>
    <scope>NUCLEOTIDE SEQUENCE [LARGE SCALE GENOMIC DNA]</scope>
    <source>
        <strain evidence="8">ATCC 51530 / DSM 4299 / JCM 9571 / NBRC 15438 / GSS1</strain>
    </source>
</reference>
<evidence type="ECO:0000259" key="6">
    <source>
        <dbReference type="Pfam" id="PF08704"/>
    </source>
</evidence>
<evidence type="ECO:0000256" key="2">
    <source>
        <dbReference type="ARBA" id="ARBA00022679"/>
    </source>
</evidence>
<dbReference type="GO" id="GO:0031515">
    <property type="term" value="C:tRNA (m1A) methyltransferase complex"/>
    <property type="evidence" value="ECO:0007669"/>
    <property type="project" value="InterPro"/>
</dbReference>
<gene>
    <name evidence="7" type="ORF">TVG1006378</name>
</gene>
<keyword evidence="2" id="KW-0808">Transferase</keyword>
<keyword evidence="8" id="KW-1185">Reference proteome</keyword>
<dbReference type="PaxDb" id="273116-14325201"/>
<dbReference type="GO" id="GO:0160107">
    <property type="term" value="F:tRNA (adenine(58)-N1)-methyltransferase activity"/>
    <property type="evidence" value="ECO:0007669"/>
    <property type="project" value="InterPro"/>
</dbReference>
<dbReference type="Gene3D" id="3.40.50.150">
    <property type="entry name" value="Vaccinia Virus protein VP39"/>
    <property type="match status" value="1"/>
</dbReference>
<evidence type="ECO:0000256" key="1">
    <source>
        <dbReference type="ARBA" id="ARBA00022603"/>
    </source>
</evidence>
<proteinExistence type="predicted"/>
<keyword evidence="1 7" id="KW-0489">Methyltransferase</keyword>
<dbReference type="PhylomeDB" id="Q97A26"/>
<evidence type="ECO:0000313" key="8">
    <source>
        <dbReference type="Proteomes" id="UP000001017"/>
    </source>
</evidence>
<dbReference type="eggNOG" id="arCOG00978">
    <property type="taxonomic scope" value="Archaea"/>
</dbReference>
<evidence type="ECO:0000256" key="5">
    <source>
        <dbReference type="PIRSR" id="PIRSR017269-1"/>
    </source>
</evidence>
<keyword evidence="3 5" id="KW-0949">S-adenosyl-L-methionine</keyword>
<dbReference type="SUPFAM" id="SSF53335">
    <property type="entry name" value="S-adenosyl-L-methionine-dependent methyltransferases"/>
    <property type="match status" value="1"/>
</dbReference>
<dbReference type="EMBL" id="BA000011">
    <property type="protein sequence ID" value="BAB60126.1"/>
    <property type="molecule type" value="Genomic_DNA"/>
</dbReference>
<dbReference type="PIRSF" id="PIRSF017269">
    <property type="entry name" value="GCD14"/>
    <property type="match status" value="1"/>
</dbReference>
<dbReference type="PANTHER" id="PTHR12133:SF1">
    <property type="entry name" value="TRNA (ADENINE(58)-N(1))-METHYLTRANSFERASE, MITOCHONDRIAL"/>
    <property type="match status" value="1"/>
</dbReference>
<dbReference type="InterPro" id="IPR014816">
    <property type="entry name" value="tRNA_MeTrfase_Gcd14"/>
</dbReference>
<dbReference type="GeneID" id="1442061"/>
<dbReference type="AlphaFoldDB" id="Q97A26"/>
<dbReference type="Proteomes" id="UP000001017">
    <property type="component" value="Chromosome"/>
</dbReference>
<sequence length="271" mass="30419">MAYPLIDQAYRNISLAIVICTFMILTSSDEDCTLENKTVNCKNKKIFIPPNFVASPGDLISVDGQPFIVAKFMPFNYGRLIKRRTQIISPADAAYIIMRTGLGIGMKAMEIGVGSGNLSAYILWAIGKEGHLTLVDREMESIQFSLNNLSKFYDLENVDYVIGDPSSLKVNNDYDALFVDIPNPWNYLENLKMVLKPGSMAEFYLPNFDQVEKTVLGLEEHGFVHLETAEIQRRRLIVRKDATRPASDDLTHSAYMVFSIFTSGLKASLKP</sequence>
<dbReference type="RefSeq" id="WP_083755846.1">
    <property type="nucleotide sequence ID" value="NC_002689.2"/>
</dbReference>
<dbReference type="InterPro" id="IPR029063">
    <property type="entry name" value="SAM-dependent_MTases_sf"/>
</dbReference>
<feature type="binding site" evidence="5">
    <location>
        <position position="154"/>
    </location>
    <ligand>
        <name>S-adenosyl-L-methionine</name>
        <dbReference type="ChEBI" id="CHEBI:59789"/>
    </ligand>
</feature>
<dbReference type="HOGENOM" id="CLU_025402_0_1_2"/>
<dbReference type="STRING" id="273116.gene:9381776"/>
<feature type="domain" description="tRNA (adenine(58)-N(1))-methyltransferase catalytic subunit TRM61 C-terminal" evidence="6">
    <location>
        <begin position="81"/>
        <end position="243"/>
    </location>
</feature>
<organism evidence="7 8">
    <name type="scientific">Thermoplasma volcanium (strain ATCC 51530 / DSM 4299 / JCM 9571 / NBRC 15438 / GSS1)</name>
    <dbReference type="NCBI Taxonomy" id="273116"/>
    <lineage>
        <taxon>Archaea</taxon>
        <taxon>Methanobacteriati</taxon>
        <taxon>Thermoplasmatota</taxon>
        <taxon>Thermoplasmata</taxon>
        <taxon>Thermoplasmatales</taxon>
        <taxon>Thermoplasmataceae</taxon>
        <taxon>Thermoplasma</taxon>
    </lineage>
</organism>
<feature type="binding site" evidence="5">
    <location>
        <position position="180"/>
    </location>
    <ligand>
        <name>S-adenosyl-L-methionine</name>
        <dbReference type="ChEBI" id="CHEBI:59789"/>
    </ligand>
</feature>
<feature type="binding site" evidence="5">
    <location>
        <begin position="115"/>
        <end position="118"/>
    </location>
    <ligand>
        <name>S-adenosyl-L-methionine</name>
        <dbReference type="ChEBI" id="CHEBI:59789"/>
    </ligand>
</feature>
<evidence type="ECO:0000313" key="7">
    <source>
        <dbReference type="EMBL" id="BAB60126.1"/>
    </source>
</evidence>
<protein>
    <submittedName>
        <fullName evidence="7">Protein-L-isoaspartate methyltransferase</fullName>
    </submittedName>
</protein>